<dbReference type="Proteomes" id="UP000184267">
    <property type="component" value="Unassembled WGS sequence"/>
</dbReference>
<organism evidence="3 4">
    <name type="scientific">Trametes pubescens</name>
    <name type="common">White-rot fungus</name>
    <dbReference type="NCBI Taxonomy" id="154538"/>
    <lineage>
        <taxon>Eukaryota</taxon>
        <taxon>Fungi</taxon>
        <taxon>Dikarya</taxon>
        <taxon>Basidiomycota</taxon>
        <taxon>Agaricomycotina</taxon>
        <taxon>Agaricomycetes</taxon>
        <taxon>Polyporales</taxon>
        <taxon>Polyporaceae</taxon>
        <taxon>Trametes</taxon>
    </lineage>
</organism>
<keyword evidence="1" id="KW-0472">Membrane</keyword>
<feature type="domain" description="DUF6535" evidence="2">
    <location>
        <begin position="91"/>
        <end position="180"/>
    </location>
</feature>
<dbReference type="AlphaFoldDB" id="A0A1M2VC35"/>
<sequence>MLEGRRELYTYEEKKEAWKDVAKMTQDHSDEMIKRWNQEIDTYLVSVRITVNHVGPGAGKLNSFMIHLKDDLFSAVLTIFNMQSYLLLQLARWAVWLNVLWSSSLILSLSSASVGILVKQWLRENTSDPSGTSRDIARRRKYRLNSLIRWRVEDIVDIVPILLQGAVALFLAGLLILLWNLHYGLAVLSATLVAVLAAFTIGTTVLPLIDADSVYVSPPTRYLYHLWQPNHVTNWMCTLPTVHAALASMSHKMRSGASVSLLALSSARWLPVQVFSEIAQATGKISRSVQDFVGKEAQPKPNWQRRQRSAIGKVLDSLDAQILAEAYSSTLQPEALTAATVCLTDCNALSVINYFRQLHAGRSAGQHFGDTADSEDGLLARGEHRLLWLQILLCAFAAYGCPDASLSDDAAASLAAYFRSGSWSADMKIASADWAMATCDTLVDYLEDVSGAYRQVRLKHSRLVEASDDDSKASAAYGRYLASVDHYWVRRTSPSHVDERDTMLAYMRDVLTELTELTLTLLKLFDEGKLWRTITEDDLMKILHKLRNLDDVRVEEYIPGDLVQDLLRLMNLLAGDFHYDYSGSTMDDNGTYARTFRETTKRVKRQPDSTT</sequence>
<dbReference type="Pfam" id="PF20153">
    <property type="entry name" value="DUF6535"/>
    <property type="match status" value="2"/>
</dbReference>
<feature type="domain" description="DUF6535" evidence="2">
    <location>
        <begin position="18"/>
        <end position="89"/>
    </location>
</feature>
<protein>
    <recommendedName>
        <fullName evidence="2">DUF6535 domain-containing protein</fullName>
    </recommendedName>
</protein>
<accession>A0A1M2VC35</accession>
<gene>
    <name evidence="3" type="ORF">TRAPUB_4044</name>
</gene>
<dbReference type="STRING" id="154538.A0A1M2VC35"/>
<dbReference type="OrthoDB" id="3185525at2759"/>
<reference evidence="3 4" key="1">
    <citation type="submission" date="2016-10" db="EMBL/GenBank/DDBJ databases">
        <title>Genome sequence of the basidiomycete white-rot fungus Trametes pubescens.</title>
        <authorList>
            <person name="Makela M.R."/>
            <person name="Granchi Z."/>
            <person name="Peng M."/>
            <person name="De Vries R.P."/>
            <person name="Grigoriev I."/>
            <person name="Riley R."/>
            <person name="Hilden K."/>
        </authorList>
    </citation>
    <scope>NUCLEOTIDE SEQUENCE [LARGE SCALE GENOMIC DNA]</scope>
    <source>
        <strain evidence="3 4">FBCC735</strain>
    </source>
</reference>
<keyword evidence="1" id="KW-0812">Transmembrane</keyword>
<keyword evidence="1" id="KW-1133">Transmembrane helix</keyword>
<name>A0A1M2VC35_TRAPU</name>
<feature type="transmembrane region" description="Helical" evidence="1">
    <location>
        <begin position="158"/>
        <end position="179"/>
    </location>
</feature>
<keyword evidence="4" id="KW-1185">Reference proteome</keyword>
<evidence type="ECO:0000313" key="4">
    <source>
        <dbReference type="Proteomes" id="UP000184267"/>
    </source>
</evidence>
<dbReference type="EMBL" id="MNAD01001481">
    <property type="protein sequence ID" value="OJT05159.1"/>
    <property type="molecule type" value="Genomic_DNA"/>
</dbReference>
<evidence type="ECO:0000313" key="3">
    <source>
        <dbReference type="EMBL" id="OJT05159.1"/>
    </source>
</evidence>
<evidence type="ECO:0000259" key="2">
    <source>
        <dbReference type="Pfam" id="PF20153"/>
    </source>
</evidence>
<proteinExistence type="predicted"/>
<dbReference type="InterPro" id="IPR045338">
    <property type="entry name" value="DUF6535"/>
</dbReference>
<feature type="transmembrane region" description="Helical" evidence="1">
    <location>
        <begin position="99"/>
        <end position="118"/>
    </location>
</feature>
<comment type="caution">
    <text evidence="3">The sequence shown here is derived from an EMBL/GenBank/DDBJ whole genome shotgun (WGS) entry which is preliminary data.</text>
</comment>
<evidence type="ECO:0000256" key="1">
    <source>
        <dbReference type="SAM" id="Phobius"/>
    </source>
</evidence>
<feature type="transmembrane region" description="Helical" evidence="1">
    <location>
        <begin position="185"/>
        <end position="209"/>
    </location>
</feature>